<dbReference type="KEGG" id="acx:Achr_26880"/>
<proteinExistence type="inferred from homology"/>
<keyword evidence="3 4" id="KW-0804">Transcription</keyword>
<gene>
    <name evidence="4 6" type="primary">rfaH</name>
    <name evidence="6" type="ORF">Achr_26880</name>
</gene>
<dbReference type="NCBIfam" id="NF006534">
    <property type="entry name" value="PRK09014.1"/>
    <property type="match status" value="1"/>
</dbReference>
<evidence type="ECO:0000256" key="2">
    <source>
        <dbReference type="ARBA" id="ARBA00023015"/>
    </source>
</evidence>
<evidence type="ECO:0000259" key="5">
    <source>
        <dbReference type="SMART" id="SM00738"/>
    </source>
</evidence>
<dbReference type="GO" id="GO:0003677">
    <property type="term" value="F:DNA binding"/>
    <property type="evidence" value="ECO:0007669"/>
    <property type="project" value="UniProtKB-UniRule"/>
</dbReference>
<dbReference type="PANTHER" id="PTHR30265">
    <property type="entry name" value="RHO-INTERACTING TRANSCRIPTION TERMINATION FACTOR NUSG"/>
    <property type="match status" value="1"/>
</dbReference>
<keyword evidence="2 4" id="KW-0805">Transcription regulation</keyword>
<dbReference type="Pfam" id="PF02357">
    <property type="entry name" value="NusG"/>
    <property type="match status" value="1"/>
</dbReference>
<dbReference type="GO" id="GO:0005829">
    <property type="term" value="C:cytosol"/>
    <property type="evidence" value="ECO:0007669"/>
    <property type="project" value="TreeGrafter"/>
</dbReference>
<dbReference type="InterPro" id="IPR006645">
    <property type="entry name" value="NGN-like_dom"/>
</dbReference>
<organism evidence="6 7">
    <name type="scientific">Azotobacter chroococcum NCIMB 8003</name>
    <dbReference type="NCBI Taxonomy" id="1328314"/>
    <lineage>
        <taxon>Bacteria</taxon>
        <taxon>Pseudomonadati</taxon>
        <taxon>Pseudomonadota</taxon>
        <taxon>Gammaproteobacteria</taxon>
        <taxon>Pseudomonadales</taxon>
        <taxon>Pseudomonadaceae</taxon>
        <taxon>Azotobacter</taxon>
    </lineage>
</organism>
<dbReference type="CDD" id="cd09892">
    <property type="entry name" value="NGN_SP_RfaH"/>
    <property type="match status" value="1"/>
</dbReference>
<comment type="similarity">
    <text evidence="4">Belongs to the RfaH family.</text>
</comment>
<dbReference type="EMBL" id="CP010415">
    <property type="protein sequence ID" value="AJE22114.1"/>
    <property type="molecule type" value="Genomic_DNA"/>
</dbReference>
<dbReference type="SUPFAM" id="SSF82679">
    <property type="entry name" value="N-utilization substance G protein NusG, N-terminal domain"/>
    <property type="match status" value="1"/>
</dbReference>
<feature type="domain" description="NusG-like N-terminal" evidence="5">
    <location>
        <begin position="17"/>
        <end position="115"/>
    </location>
</feature>
<keyword evidence="4" id="KW-0238">DNA-binding</keyword>
<dbReference type="GO" id="GO:0001073">
    <property type="term" value="F:transcription antitermination factor activity, DNA binding"/>
    <property type="evidence" value="ECO:0007669"/>
    <property type="project" value="UniProtKB-UniRule"/>
</dbReference>
<dbReference type="STRING" id="1328314.Achr_26880"/>
<dbReference type="NCBIfam" id="TIGR01955">
    <property type="entry name" value="RfaH"/>
    <property type="match status" value="1"/>
</dbReference>
<dbReference type="SMART" id="SM00738">
    <property type="entry name" value="NGN"/>
    <property type="match status" value="1"/>
</dbReference>
<name>A0A0C4WNI2_9GAMM</name>
<keyword evidence="1 4" id="KW-0889">Transcription antitermination</keyword>
<evidence type="ECO:0000256" key="3">
    <source>
        <dbReference type="ARBA" id="ARBA00023163"/>
    </source>
</evidence>
<evidence type="ECO:0000313" key="6">
    <source>
        <dbReference type="EMBL" id="AJE22114.1"/>
    </source>
</evidence>
<comment type="function">
    <text evidence="4">Enhances distal genes transcription elongation in a specialized subset of operons that encode extracytoplasmic components.</text>
</comment>
<reference evidence="6 7" key="1">
    <citation type="journal article" date="2015" name="PLoS ONE">
        <title>Azotobacter Genomes: The Genome of Azotobacter chroococcum NCIMB 8003 (ATCC 4412).</title>
        <authorList>
            <person name="Robson R.L."/>
            <person name="Jones R."/>
            <person name="Robson R.M."/>
            <person name="Schwartz A."/>
            <person name="Richardson T.H."/>
        </authorList>
    </citation>
    <scope>NUCLEOTIDE SEQUENCE [LARGE SCALE GENOMIC DNA]</scope>
    <source>
        <strain evidence="6 7">NCIMB 8003</strain>
    </source>
</reference>
<dbReference type="HOGENOM" id="CLU_067287_5_0_6"/>
<evidence type="ECO:0000256" key="1">
    <source>
        <dbReference type="ARBA" id="ARBA00022814"/>
    </source>
</evidence>
<dbReference type="Proteomes" id="UP000068210">
    <property type="component" value="Chromosome"/>
</dbReference>
<dbReference type="InterPro" id="IPR036735">
    <property type="entry name" value="NGN_dom_sf"/>
</dbReference>
<evidence type="ECO:0000256" key="4">
    <source>
        <dbReference type="HAMAP-Rule" id="MF_00951"/>
    </source>
</evidence>
<dbReference type="PANTHER" id="PTHR30265:SF7">
    <property type="entry name" value="TRANSCRIPTION ANTITERMINATION PROTEIN RFAH"/>
    <property type="match status" value="1"/>
</dbReference>
<dbReference type="InterPro" id="IPR010215">
    <property type="entry name" value="Transcription_antiterm_RfaH"/>
</dbReference>
<accession>A0A0C4WNI2</accession>
<dbReference type="HAMAP" id="MF_00951">
    <property type="entry name" value="RfaH"/>
    <property type="match status" value="1"/>
</dbReference>
<dbReference type="InterPro" id="IPR043425">
    <property type="entry name" value="NusG-like"/>
</dbReference>
<evidence type="ECO:0000313" key="7">
    <source>
        <dbReference type="Proteomes" id="UP000068210"/>
    </source>
</evidence>
<sequence length="175" mass="19975">MEMNIRTANDASGMRKGKAWYLVQCKPRQDERAEENLDRQGYEYFRPQCRRERLVRGTLQVQSESLFPGYLFIRLAADANWAPLRSTRGVSRLVGFGGMPLSIADELIAELQRRVQPAPQPVLQPGDRVCITTGSFAELDAIFLAMDGEERVVLLMSLLHREHRLSLPLDGIRKY</sequence>
<dbReference type="Gene3D" id="3.30.70.940">
    <property type="entry name" value="NusG, N-terminal domain"/>
    <property type="match status" value="1"/>
</dbReference>
<comment type="subunit">
    <text evidence="4">Interacts with both the nontemplate DNA and the RNA polymerase (RNAP).</text>
</comment>
<dbReference type="GO" id="GO:0006354">
    <property type="term" value="P:DNA-templated transcription elongation"/>
    <property type="evidence" value="ECO:0007669"/>
    <property type="project" value="InterPro"/>
</dbReference>
<keyword evidence="7" id="KW-1185">Reference proteome</keyword>
<dbReference type="AlphaFoldDB" id="A0A0C4WNI2"/>
<protein>
    <recommendedName>
        <fullName evidence="4">Transcription antitermination protein RfaH</fullName>
    </recommendedName>
</protein>